<feature type="transmembrane region" description="Helical" evidence="1">
    <location>
        <begin position="62"/>
        <end position="84"/>
    </location>
</feature>
<feature type="transmembrane region" description="Helical" evidence="1">
    <location>
        <begin position="104"/>
        <end position="127"/>
    </location>
</feature>
<dbReference type="RefSeq" id="WP_006941871.1">
    <property type="nucleotide sequence ID" value="NZ_GL538208.1"/>
</dbReference>
<sequence length="175" mass="18715">MNRTFKSVIIGIFIAQSLVLYLIEGLLPVPFIAPGAKLGLSNLITVIALYTFPRKRDTAYILLGRIILSTAFAGGINAFLYSIAGAVFSFAAMTFLKKTNRFTLIGVSAAGGILHNWGQMAIACLIVENAKVLLYLPLLSVAGAGTGILIGITAHFTLNRLKRLPVYARMKNAGA</sequence>
<keyword evidence="1" id="KW-0472">Membrane</keyword>
<dbReference type="PIRSF" id="PIRSF027391">
    <property type="entry name" value="Hpre_diP_synt_I"/>
    <property type="match status" value="1"/>
</dbReference>
<dbReference type="OrthoDB" id="9799095at2"/>
<dbReference type="Gene3D" id="1.10.1760.20">
    <property type="match status" value="1"/>
</dbReference>
<organism evidence="2 3">
    <name type="scientific">Megasphaera micronuciformis F0359</name>
    <dbReference type="NCBI Taxonomy" id="706434"/>
    <lineage>
        <taxon>Bacteria</taxon>
        <taxon>Bacillati</taxon>
        <taxon>Bacillota</taxon>
        <taxon>Negativicutes</taxon>
        <taxon>Veillonellales</taxon>
        <taxon>Veillonellaceae</taxon>
        <taxon>Megasphaera</taxon>
    </lineage>
</organism>
<dbReference type="STRING" id="706434.HMPREF9429_00847"/>
<dbReference type="InterPro" id="IPR014535">
    <property type="entry name" value="Hpre_diP_synt_I"/>
</dbReference>
<protein>
    <submittedName>
        <fullName evidence="2">Heptaprenyl diphosphate synthase component I</fullName>
    </submittedName>
</protein>
<evidence type="ECO:0000256" key="1">
    <source>
        <dbReference type="SAM" id="Phobius"/>
    </source>
</evidence>
<feature type="transmembrane region" description="Helical" evidence="1">
    <location>
        <begin position="7"/>
        <end position="23"/>
    </location>
</feature>
<keyword evidence="3" id="KW-1185">Reference proteome</keyword>
<reference evidence="2 3" key="1">
    <citation type="submission" date="2010-08" db="EMBL/GenBank/DDBJ databases">
        <authorList>
            <person name="Weinstock G."/>
            <person name="Sodergren E."/>
            <person name="Clifton S."/>
            <person name="Fulton L."/>
            <person name="Fulton B."/>
            <person name="Courtney L."/>
            <person name="Fronick C."/>
            <person name="Harrison M."/>
            <person name="Strong C."/>
            <person name="Farmer C."/>
            <person name="Delahaunty K."/>
            <person name="Markovic C."/>
            <person name="Hall O."/>
            <person name="Minx P."/>
            <person name="Tomlinson C."/>
            <person name="Mitreva M."/>
            <person name="Hou S."/>
            <person name="Chen J."/>
            <person name="Wollam A."/>
            <person name="Pepin K.H."/>
            <person name="Johnson M."/>
            <person name="Bhonagiri V."/>
            <person name="Zhang X."/>
            <person name="Suruliraj S."/>
            <person name="Warren W."/>
            <person name="Chinwalla A."/>
            <person name="Mardis E.R."/>
            <person name="Wilson R.K."/>
        </authorList>
    </citation>
    <scope>NUCLEOTIDE SEQUENCE [LARGE SCALE GENOMIC DNA]</scope>
    <source>
        <strain evidence="2 3">F0359</strain>
    </source>
</reference>
<keyword evidence="1" id="KW-1133">Transmembrane helix</keyword>
<feature type="transmembrane region" description="Helical" evidence="1">
    <location>
        <begin position="29"/>
        <end position="50"/>
    </location>
</feature>
<comment type="caution">
    <text evidence="2">The sequence shown here is derived from an EMBL/GenBank/DDBJ whole genome shotgun (WGS) entry which is preliminary data.</text>
</comment>
<dbReference type="eggNOG" id="COG4769">
    <property type="taxonomic scope" value="Bacteria"/>
</dbReference>
<feature type="transmembrane region" description="Helical" evidence="1">
    <location>
        <begin position="134"/>
        <end position="158"/>
    </location>
</feature>
<evidence type="ECO:0000313" key="2">
    <source>
        <dbReference type="EMBL" id="EFQ04244.1"/>
    </source>
</evidence>
<dbReference type="Pfam" id="PF07456">
    <property type="entry name" value="Hpre_diP_synt_I"/>
    <property type="match status" value="1"/>
</dbReference>
<dbReference type="EMBL" id="AECS01000036">
    <property type="protein sequence ID" value="EFQ04244.1"/>
    <property type="molecule type" value="Genomic_DNA"/>
</dbReference>
<gene>
    <name evidence="2" type="ORF">HMPREF9429_00847</name>
</gene>
<keyword evidence="1" id="KW-0812">Transmembrane</keyword>
<dbReference type="HOGENOM" id="CLU_108933_1_1_9"/>
<dbReference type="Proteomes" id="UP000003195">
    <property type="component" value="Unassembled WGS sequence"/>
</dbReference>
<dbReference type="AlphaFoldDB" id="E2ZBL6"/>
<evidence type="ECO:0000313" key="3">
    <source>
        <dbReference type="Proteomes" id="UP000003195"/>
    </source>
</evidence>
<dbReference type="InterPro" id="IPR010898">
    <property type="entry name" value="Hpre_diP_synth_I"/>
</dbReference>
<proteinExistence type="predicted"/>
<name>E2ZBL6_9FIRM</name>
<accession>E2ZBL6</accession>